<dbReference type="EMBL" id="CP029289">
    <property type="protein sequence ID" value="AWR94033.1"/>
    <property type="molecule type" value="Genomic_DNA"/>
</dbReference>
<keyword evidence="3" id="KW-1185">Reference proteome</keyword>
<evidence type="ECO:0000259" key="1">
    <source>
        <dbReference type="Pfam" id="PF13175"/>
    </source>
</evidence>
<dbReference type="AlphaFoldDB" id="A0A2U9IDB4"/>
<dbReference type="Pfam" id="PF13175">
    <property type="entry name" value="AAA_15"/>
    <property type="match status" value="1"/>
</dbReference>
<dbReference type="InterPro" id="IPR027417">
    <property type="entry name" value="P-loop_NTPase"/>
</dbReference>
<accession>A0A2U9IDB4</accession>
<evidence type="ECO:0000313" key="3">
    <source>
        <dbReference type="Proteomes" id="UP000248044"/>
    </source>
</evidence>
<dbReference type="InterPro" id="IPR041685">
    <property type="entry name" value="AAA_GajA/Old/RecF-like"/>
</dbReference>
<dbReference type="Gene3D" id="3.40.50.300">
    <property type="entry name" value="P-loop containing nucleotide triphosphate hydrolases"/>
    <property type="match status" value="1"/>
</dbReference>
<protein>
    <recommendedName>
        <fullName evidence="1">Endonuclease GajA/Old nuclease/RecF-like AAA domain-containing protein</fullName>
    </recommendedName>
</protein>
<sequence length="216" mass="24659">MGNGNKPPFKITRPNYLTEYFKGLTTYNEKVFNLIKPLLKGQIANDGGNLVYTEENKKIPWEYVSASILEIVSFLLSVKVGSLILFEEPETQLHEELQLLMGMVLYALSSINRIVISTHSQTIVSTIAHLSMLKPTKEELKDLFEDLEVKDYEALAEAVEKANEKVKVKVYHFTEGEVKDVSIDYVVRGLPGTKDVLEKEFRWFSSLHSKRLFGQK</sequence>
<proteinExistence type="predicted"/>
<dbReference type="Proteomes" id="UP000248044">
    <property type="component" value="Chromosome"/>
</dbReference>
<gene>
    <name evidence="2" type="ORF">DFR85_04840</name>
</gene>
<organism evidence="2 3">
    <name type="scientific">Acidianus brierleyi</name>
    <dbReference type="NCBI Taxonomy" id="41673"/>
    <lineage>
        <taxon>Archaea</taxon>
        <taxon>Thermoproteota</taxon>
        <taxon>Thermoprotei</taxon>
        <taxon>Sulfolobales</taxon>
        <taxon>Sulfolobaceae</taxon>
        <taxon>Acidianus</taxon>
    </lineage>
</organism>
<evidence type="ECO:0000313" key="2">
    <source>
        <dbReference type="EMBL" id="AWR94033.1"/>
    </source>
</evidence>
<reference evidence="2 3" key="1">
    <citation type="submission" date="2018-05" db="EMBL/GenBank/DDBJ databases">
        <title>Complete Genome Sequences of Extremely Thermoacidophilic, Metal-Mobilizing Type-Strain Members of the Archaeal Family Sulfolobaceae: Acidianus brierleyi DSM-1651T, Acidianus sulfidivorans DSM-18786T, Metallosphaera hakonensis DSM-7519T, and Metallosphaera prunae DSM-10039T.</title>
        <authorList>
            <person name="Counts J.A."/>
            <person name="Kelly R.M."/>
        </authorList>
    </citation>
    <scope>NUCLEOTIDE SEQUENCE [LARGE SCALE GENOMIC DNA]</scope>
    <source>
        <strain evidence="2 3">DSM 1651</strain>
    </source>
</reference>
<feature type="domain" description="Endonuclease GajA/Old nuclease/RecF-like AAA" evidence="1">
    <location>
        <begin position="26"/>
        <end position="124"/>
    </location>
</feature>
<name>A0A2U9IDB4_9CREN</name>